<name>A0AAN9QA28_CANGL</name>
<evidence type="ECO:0000313" key="2">
    <source>
        <dbReference type="Proteomes" id="UP001367508"/>
    </source>
</evidence>
<accession>A0AAN9QA28</accession>
<comment type="caution">
    <text evidence="1">The sequence shown here is derived from an EMBL/GenBank/DDBJ whole genome shotgun (WGS) entry which is preliminary data.</text>
</comment>
<evidence type="ECO:0000313" key="1">
    <source>
        <dbReference type="EMBL" id="KAK7327876.1"/>
    </source>
</evidence>
<sequence length="96" mass="10487">MLKMSVVLFSHSATARAQNSFSTEVISDSPVSALGESCHVDRVPPDPYLPSITHTYVTLSQLTVFESFALKTNLVIIFEFSSADGVIFLVFSFPKA</sequence>
<dbReference type="EMBL" id="JAYMYQ010000005">
    <property type="protein sequence ID" value="KAK7327876.1"/>
    <property type="molecule type" value="Genomic_DNA"/>
</dbReference>
<protein>
    <submittedName>
        <fullName evidence="1">Uncharacterized protein</fullName>
    </submittedName>
</protein>
<gene>
    <name evidence="1" type="ORF">VNO77_21969</name>
</gene>
<reference evidence="1 2" key="1">
    <citation type="submission" date="2024-01" db="EMBL/GenBank/DDBJ databases">
        <title>The genomes of 5 underutilized Papilionoideae crops provide insights into root nodulation and disease resistanc.</title>
        <authorList>
            <person name="Jiang F."/>
        </authorList>
    </citation>
    <scope>NUCLEOTIDE SEQUENCE [LARGE SCALE GENOMIC DNA]</scope>
    <source>
        <strain evidence="1">LVBAO_FW01</strain>
        <tissue evidence="1">Leaves</tissue>
    </source>
</reference>
<dbReference type="AlphaFoldDB" id="A0AAN9QA28"/>
<keyword evidence="2" id="KW-1185">Reference proteome</keyword>
<proteinExistence type="predicted"/>
<organism evidence="1 2">
    <name type="scientific">Canavalia gladiata</name>
    <name type="common">Sword bean</name>
    <name type="synonym">Dolichos gladiatus</name>
    <dbReference type="NCBI Taxonomy" id="3824"/>
    <lineage>
        <taxon>Eukaryota</taxon>
        <taxon>Viridiplantae</taxon>
        <taxon>Streptophyta</taxon>
        <taxon>Embryophyta</taxon>
        <taxon>Tracheophyta</taxon>
        <taxon>Spermatophyta</taxon>
        <taxon>Magnoliopsida</taxon>
        <taxon>eudicotyledons</taxon>
        <taxon>Gunneridae</taxon>
        <taxon>Pentapetalae</taxon>
        <taxon>rosids</taxon>
        <taxon>fabids</taxon>
        <taxon>Fabales</taxon>
        <taxon>Fabaceae</taxon>
        <taxon>Papilionoideae</taxon>
        <taxon>50 kb inversion clade</taxon>
        <taxon>NPAAA clade</taxon>
        <taxon>indigoferoid/millettioid clade</taxon>
        <taxon>Phaseoleae</taxon>
        <taxon>Canavalia</taxon>
    </lineage>
</organism>
<dbReference type="Proteomes" id="UP001367508">
    <property type="component" value="Unassembled WGS sequence"/>
</dbReference>